<dbReference type="Gene3D" id="1.20.1250.20">
    <property type="entry name" value="MFS general substrate transporter like domains"/>
    <property type="match status" value="1"/>
</dbReference>
<feature type="transmembrane region" description="Helical" evidence="9">
    <location>
        <begin position="370"/>
        <end position="390"/>
    </location>
</feature>
<reference evidence="11 14" key="1">
    <citation type="submission" date="2016-01" db="EMBL/GenBank/DDBJ databases">
        <authorList>
            <person name="Mitreva M."/>
            <person name="Pepin K.H."/>
            <person name="Mihindukulasuriya K.A."/>
            <person name="Fulton R."/>
            <person name="Fronick C."/>
            <person name="O'Laughlin M."/>
            <person name="Miner T."/>
            <person name="Herter B."/>
            <person name="Rosa B.A."/>
            <person name="Cordes M."/>
            <person name="Tomlinson C."/>
            <person name="Wollam A."/>
            <person name="Palsikar V.B."/>
            <person name="Mardis E.R."/>
            <person name="Wilson R.K."/>
        </authorList>
    </citation>
    <scope>NUCLEOTIDE SEQUENCE [LARGE SCALE GENOMIC DNA]</scope>
    <source>
        <strain evidence="11 14">MJR7738</strain>
    </source>
</reference>
<dbReference type="PANTHER" id="PTHR48020:SF12">
    <property type="entry name" value="PROTON MYO-INOSITOL COTRANSPORTER"/>
    <property type="match status" value="1"/>
</dbReference>
<sequence length="447" mass="48300">MNIKKYLIFIIGALGGLLYGYDNGIISGALTYIPKDIPLTSFQSGLVVSSMLFGAVIGAGSSGPLSDKIGRRRLVLFIAIIFALGAFILAIAPNVTILVLGRIVIGLAVGGSMATVPVYLSELAPTELRGSLGSLNQLMITIGILAAYLVSYGFADMGAWRWMLGLAVVPSIILLIGIAFMPESPRWLLENKTEKAARHVMQITYSDEEIDREIKEMKELAEKTESSWSVLKSKWLRPTLIIGCTFAILQQFIGINAVIFYASPILTKAGFGESASILGSVGIGVVNVLVTVLALFIVDKIDRKKLLVVGNIGMVASLVIMAILIWTLGIQSSAWIIIVCLSLFIVFFGASWGPVLWVMLPELFPTRARGAATGIATLVLNIGTLIVAQLFPMINAALDVEWVFLIFAAIGVVALIFVIKFLPETRGRSLEEIEIELRQRAGVKTEQ</sequence>
<dbReference type="STRING" id="28035.B6N84_00850"/>
<feature type="transmembrane region" description="Helical" evidence="9">
    <location>
        <begin position="132"/>
        <end position="154"/>
    </location>
</feature>
<feature type="transmembrane region" description="Helical" evidence="9">
    <location>
        <begin position="306"/>
        <end position="328"/>
    </location>
</feature>
<feature type="transmembrane region" description="Helical" evidence="9">
    <location>
        <begin position="7"/>
        <end position="30"/>
    </location>
</feature>
<dbReference type="GO" id="GO:0022857">
    <property type="term" value="F:transmembrane transporter activity"/>
    <property type="evidence" value="ECO:0007669"/>
    <property type="project" value="InterPro"/>
</dbReference>
<evidence type="ECO:0000256" key="2">
    <source>
        <dbReference type="ARBA" id="ARBA00010992"/>
    </source>
</evidence>
<feature type="domain" description="Major facilitator superfamily (MFS) profile" evidence="10">
    <location>
        <begin position="8"/>
        <end position="426"/>
    </location>
</feature>
<evidence type="ECO:0000256" key="9">
    <source>
        <dbReference type="SAM" id="Phobius"/>
    </source>
</evidence>
<evidence type="ECO:0000256" key="6">
    <source>
        <dbReference type="ARBA" id="ARBA00022989"/>
    </source>
</evidence>
<dbReference type="Proteomes" id="UP000293637">
    <property type="component" value="Unassembled WGS sequence"/>
</dbReference>
<dbReference type="SUPFAM" id="SSF103473">
    <property type="entry name" value="MFS general substrate transporter"/>
    <property type="match status" value="1"/>
</dbReference>
<keyword evidence="3 8" id="KW-0813">Transport</keyword>
<comment type="similarity">
    <text evidence="2 8">Belongs to the major facilitator superfamily. Sugar transporter (TC 2.A.1.1) family.</text>
</comment>
<evidence type="ECO:0000256" key="8">
    <source>
        <dbReference type="RuleBase" id="RU003346"/>
    </source>
</evidence>
<evidence type="ECO:0000256" key="4">
    <source>
        <dbReference type="ARBA" id="ARBA00022475"/>
    </source>
</evidence>
<evidence type="ECO:0000313" key="13">
    <source>
        <dbReference type="EMBL" id="TBW72609.1"/>
    </source>
</evidence>
<dbReference type="InterPro" id="IPR003663">
    <property type="entry name" value="Sugar/inositol_transpt"/>
</dbReference>
<dbReference type="AlphaFoldDB" id="A0A133Q5D8"/>
<dbReference type="GO" id="GO:0005886">
    <property type="term" value="C:plasma membrane"/>
    <property type="evidence" value="ECO:0007669"/>
    <property type="project" value="UniProtKB-SubCell"/>
</dbReference>
<reference evidence="13 15" key="2">
    <citation type="journal article" date="2019" name="Sci. Transl. Med.">
        <title>Quorum sensing between bacterial species on the skin protects against epidermal injury in atopic dermatitis.</title>
        <authorList>
            <person name="Williams M.R."/>
        </authorList>
    </citation>
    <scope>NUCLEOTIDE SEQUENCE [LARGE SCALE GENOMIC DNA]</scope>
    <source>
        <strain evidence="13 15">E7</strain>
    </source>
</reference>
<feature type="transmembrane region" description="Helical" evidence="9">
    <location>
        <begin position="275"/>
        <end position="297"/>
    </location>
</feature>
<evidence type="ECO:0000313" key="12">
    <source>
        <dbReference type="EMBL" id="QEX37864.1"/>
    </source>
</evidence>
<evidence type="ECO:0000256" key="3">
    <source>
        <dbReference type="ARBA" id="ARBA00022448"/>
    </source>
</evidence>
<dbReference type="InterPro" id="IPR036259">
    <property type="entry name" value="MFS_trans_sf"/>
</dbReference>
<feature type="transmembrane region" description="Helical" evidence="9">
    <location>
        <begin position="334"/>
        <end position="358"/>
    </location>
</feature>
<gene>
    <name evidence="13" type="ORF">EQ812_06440</name>
    <name evidence="12" type="ORF">FO454_02590</name>
    <name evidence="11" type="ORF">HMPREF3225_01385</name>
</gene>
<dbReference type="InterPro" id="IPR005829">
    <property type="entry name" value="Sugar_transporter_CS"/>
</dbReference>
<dbReference type="EMBL" id="CP041722">
    <property type="protein sequence ID" value="QEX37864.1"/>
    <property type="molecule type" value="Genomic_DNA"/>
</dbReference>
<proteinExistence type="inferred from homology"/>
<feature type="transmembrane region" description="Helical" evidence="9">
    <location>
        <begin position="74"/>
        <end position="93"/>
    </location>
</feature>
<feature type="transmembrane region" description="Helical" evidence="9">
    <location>
        <begin position="42"/>
        <end position="62"/>
    </location>
</feature>
<evidence type="ECO:0000313" key="14">
    <source>
        <dbReference type="Proteomes" id="UP000070063"/>
    </source>
</evidence>
<protein>
    <submittedName>
        <fullName evidence="11">Metabolite transport protein CsbC</fullName>
    </submittedName>
    <submittedName>
        <fullName evidence="13">Sugar porter family MFS transporter</fullName>
    </submittedName>
</protein>
<dbReference type="eggNOG" id="COG2814">
    <property type="taxonomic scope" value="Bacteria"/>
</dbReference>
<dbReference type="EMBL" id="LRQI01000060">
    <property type="protein sequence ID" value="KXA38033.1"/>
    <property type="molecule type" value="Genomic_DNA"/>
</dbReference>
<dbReference type="PROSITE" id="PS00217">
    <property type="entry name" value="SUGAR_TRANSPORT_2"/>
    <property type="match status" value="1"/>
</dbReference>
<organism evidence="13 15">
    <name type="scientific">Staphylococcus lugdunensis</name>
    <dbReference type="NCBI Taxonomy" id="28035"/>
    <lineage>
        <taxon>Bacteria</taxon>
        <taxon>Bacillati</taxon>
        <taxon>Bacillota</taxon>
        <taxon>Bacilli</taxon>
        <taxon>Bacillales</taxon>
        <taxon>Staphylococcaceae</taxon>
        <taxon>Staphylococcus</taxon>
    </lineage>
</organism>
<keyword evidence="6 9" id="KW-1133">Transmembrane helix</keyword>
<evidence type="ECO:0000256" key="5">
    <source>
        <dbReference type="ARBA" id="ARBA00022692"/>
    </source>
</evidence>
<dbReference type="FunFam" id="1.20.1250.20:FF:000073">
    <property type="entry name" value="MFS myo-inositol transporter, putative"/>
    <property type="match status" value="1"/>
</dbReference>
<dbReference type="CDD" id="cd17359">
    <property type="entry name" value="MFS_XylE_like"/>
    <property type="match status" value="1"/>
</dbReference>
<dbReference type="EMBL" id="SCHB01000003">
    <property type="protein sequence ID" value="TBW72609.1"/>
    <property type="molecule type" value="Genomic_DNA"/>
</dbReference>
<dbReference type="Proteomes" id="UP000325462">
    <property type="component" value="Chromosome"/>
</dbReference>
<dbReference type="PRINTS" id="PR00171">
    <property type="entry name" value="SUGRTRNSPORT"/>
</dbReference>
<feature type="transmembrane region" description="Helical" evidence="9">
    <location>
        <begin position="160"/>
        <end position="181"/>
    </location>
</feature>
<keyword evidence="16" id="KW-1185">Reference proteome</keyword>
<dbReference type="PROSITE" id="PS50850">
    <property type="entry name" value="MFS"/>
    <property type="match status" value="1"/>
</dbReference>
<evidence type="ECO:0000313" key="11">
    <source>
        <dbReference type="EMBL" id="KXA38033.1"/>
    </source>
</evidence>
<dbReference type="InterPro" id="IPR050814">
    <property type="entry name" value="Myo-inositol_Transporter"/>
</dbReference>
<dbReference type="NCBIfam" id="TIGR00879">
    <property type="entry name" value="SP"/>
    <property type="match status" value="1"/>
</dbReference>
<feature type="transmembrane region" description="Helical" evidence="9">
    <location>
        <begin position="240"/>
        <end position="263"/>
    </location>
</feature>
<dbReference type="Proteomes" id="UP000070063">
    <property type="component" value="Unassembled WGS sequence"/>
</dbReference>
<evidence type="ECO:0000259" key="10">
    <source>
        <dbReference type="PROSITE" id="PS50850"/>
    </source>
</evidence>
<dbReference type="PANTHER" id="PTHR48020">
    <property type="entry name" value="PROTON MYO-INOSITOL COTRANSPORTER"/>
    <property type="match status" value="1"/>
</dbReference>
<evidence type="ECO:0000256" key="7">
    <source>
        <dbReference type="ARBA" id="ARBA00023136"/>
    </source>
</evidence>
<reference evidence="12 16" key="3">
    <citation type="submission" date="2019-07" db="EMBL/GenBank/DDBJ databases">
        <title>Comparative genome analysis of staphylococcus lugdunensis shows clonal complex-dependent diversity of the putative virulence factor, ess/type vii locus.</title>
        <authorList>
            <person name="Lebeurre J."/>
            <person name="Dahyot S."/>
            <person name="Diene S."/>
            <person name="Paulay A."/>
            <person name="Aubourg M."/>
            <person name="Argemi X."/>
            <person name="Giard J.-C."/>
            <person name="Tournier I."/>
            <person name="Francois P."/>
            <person name="Pestel-Caron M."/>
        </authorList>
    </citation>
    <scope>NUCLEOTIDE SEQUENCE [LARGE SCALE GENOMIC DNA]</scope>
    <source>
        <strain evidence="12 16">SL13</strain>
    </source>
</reference>
<feature type="transmembrane region" description="Helical" evidence="9">
    <location>
        <begin position="402"/>
        <end position="422"/>
    </location>
</feature>
<evidence type="ECO:0000256" key="1">
    <source>
        <dbReference type="ARBA" id="ARBA00004651"/>
    </source>
</evidence>
<evidence type="ECO:0000313" key="16">
    <source>
        <dbReference type="Proteomes" id="UP000325462"/>
    </source>
</evidence>
<dbReference type="OMA" id="WAITASF"/>
<dbReference type="PROSITE" id="PS00216">
    <property type="entry name" value="SUGAR_TRANSPORT_1"/>
    <property type="match status" value="1"/>
</dbReference>
<keyword evidence="5 9" id="KW-0812">Transmembrane</keyword>
<name>A0A133Q5D8_STALU</name>
<accession>A0A133Q5D8</accession>
<keyword evidence="7 9" id="KW-0472">Membrane</keyword>
<feature type="transmembrane region" description="Helical" evidence="9">
    <location>
        <begin position="99"/>
        <end position="120"/>
    </location>
</feature>
<dbReference type="GeneID" id="58090937"/>
<evidence type="ECO:0000313" key="15">
    <source>
        <dbReference type="Proteomes" id="UP000293637"/>
    </source>
</evidence>
<dbReference type="InterPro" id="IPR047984">
    <property type="entry name" value="XylE-like"/>
</dbReference>
<dbReference type="InterPro" id="IPR005828">
    <property type="entry name" value="MFS_sugar_transport-like"/>
</dbReference>
<dbReference type="RefSeq" id="WP_002460768.1">
    <property type="nucleotide sequence ID" value="NZ_AP021848.1"/>
</dbReference>
<comment type="subcellular location">
    <subcellularLocation>
        <location evidence="1">Cell membrane</location>
        <topology evidence="1">Multi-pass membrane protein</topology>
    </subcellularLocation>
</comment>
<dbReference type="Pfam" id="PF00083">
    <property type="entry name" value="Sugar_tr"/>
    <property type="match status" value="1"/>
</dbReference>
<dbReference type="InterPro" id="IPR020846">
    <property type="entry name" value="MFS_dom"/>
</dbReference>
<keyword evidence="4" id="KW-1003">Cell membrane</keyword>